<dbReference type="AlphaFoldDB" id="A0A4U8U2H5"/>
<dbReference type="EMBL" id="JRPJ02000089">
    <property type="protein sequence ID" value="TLE07612.1"/>
    <property type="molecule type" value="Genomic_DNA"/>
</dbReference>
<dbReference type="Proteomes" id="UP000029857">
    <property type="component" value="Unassembled WGS sequence"/>
</dbReference>
<protein>
    <submittedName>
        <fullName evidence="1">Uncharacterized protein</fullName>
    </submittedName>
</protein>
<gene>
    <name evidence="1" type="ORF">LS79_011160</name>
</gene>
<evidence type="ECO:0000313" key="2">
    <source>
        <dbReference type="Proteomes" id="UP000029857"/>
    </source>
</evidence>
<organism evidence="1 2">
    <name type="scientific">Helicobacter bilis</name>
    <dbReference type="NCBI Taxonomy" id="37372"/>
    <lineage>
        <taxon>Bacteria</taxon>
        <taxon>Pseudomonadati</taxon>
        <taxon>Campylobacterota</taxon>
        <taxon>Epsilonproteobacteria</taxon>
        <taxon>Campylobacterales</taxon>
        <taxon>Helicobacteraceae</taxon>
        <taxon>Helicobacter</taxon>
    </lineage>
</organism>
<comment type="caution">
    <text evidence="1">The sequence shown here is derived from an EMBL/GenBank/DDBJ whole genome shotgun (WGS) entry which is preliminary data.</text>
</comment>
<sequence length="125" mass="14959">MFDSVKDNKGVIKTPYKDIKVYIPYAWEHFTNNTYNTNRENIKGGFFETFRDPLFIVEQTQQGQKEPSVYFYKPFFDKDKNLMNLFGIGIQGHKIKFKTYYFDEKETRINNILKSENVKILYLKG</sequence>
<accession>A0A4U8U2H5</accession>
<name>A0A4U8U2H5_9HELI</name>
<reference evidence="1 2" key="1">
    <citation type="journal article" date="2014" name="Genome Announc.">
        <title>Draft genome sequences of eight enterohepatic helicobacter species isolated from both laboratory and wild rodents.</title>
        <authorList>
            <person name="Sheh A."/>
            <person name="Shen Z."/>
            <person name="Fox J.G."/>
        </authorList>
    </citation>
    <scope>NUCLEOTIDE SEQUENCE [LARGE SCALE GENOMIC DNA]</scope>
    <source>
        <strain evidence="1 2">ATCC 49320</strain>
    </source>
</reference>
<proteinExistence type="predicted"/>
<evidence type="ECO:0000313" key="1">
    <source>
        <dbReference type="EMBL" id="TLE07612.1"/>
    </source>
</evidence>